<name>A0A9X1D1I7_9HYPH</name>
<organism evidence="2 3">
    <name type="scientific">Aminobacter anthyllidis</name>
    <dbReference type="NCBI Taxonomy" id="1035067"/>
    <lineage>
        <taxon>Bacteria</taxon>
        <taxon>Pseudomonadati</taxon>
        <taxon>Pseudomonadota</taxon>
        <taxon>Alphaproteobacteria</taxon>
        <taxon>Hyphomicrobiales</taxon>
        <taxon>Phyllobacteriaceae</taxon>
        <taxon>Aminobacter</taxon>
    </lineage>
</organism>
<dbReference type="CDD" id="cd04301">
    <property type="entry name" value="NAT_SF"/>
    <property type="match status" value="1"/>
</dbReference>
<dbReference type="InterPro" id="IPR016181">
    <property type="entry name" value="Acyl_CoA_acyltransferase"/>
</dbReference>
<evidence type="ECO:0000313" key="2">
    <source>
        <dbReference type="EMBL" id="MBT1154157.1"/>
    </source>
</evidence>
<protein>
    <submittedName>
        <fullName evidence="2">GNAT family N-acetyltransferase</fullName>
    </submittedName>
</protein>
<dbReference type="EMBL" id="JAFLWW010000001">
    <property type="protein sequence ID" value="MBT1154157.1"/>
    <property type="molecule type" value="Genomic_DNA"/>
</dbReference>
<evidence type="ECO:0000259" key="1">
    <source>
        <dbReference type="PROSITE" id="PS51186"/>
    </source>
</evidence>
<gene>
    <name evidence="2" type="ORF">J1C56_00975</name>
</gene>
<sequence>MNDNAHTTLRPARSGDGQAVFDVTRHSVRELAQGHYSAEQIAGWMGNRTPDTYEALIAKGLMVVAEQDDRVVGFVDSEPGEVTRLFLLAGAAGSGLGKVLLEIGIQNARRDHDGPIKVESTINAEGFYRRHGFRTVERGYFSHGVGGEPIEIVHMEL</sequence>
<dbReference type="Gene3D" id="3.40.630.30">
    <property type="match status" value="1"/>
</dbReference>
<proteinExistence type="predicted"/>
<reference evidence="2" key="2">
    <citation type="submission" date="2021-03" db="EMBL/GenBank/DDBJ databases">
        <authorList>
            <person name="Artuso I."/>
            <person name="Turrini P."/>
            <person name="Pirolo M."/>
            <person name="Lugli G.A."/>
            <person name="Ventura M."/>
            <person name="Visca P."/>
        </authorList>
    </citation>
    <scope>NUCLEOTIDE SEQUENCE</scope>
    <source>
        <strain evidence="2">LMG 26462</strain>
    </source>
</reference>
<dbReference type="InterPro" id="IPR052564">
    <property type="entry name" value="N-acetyltrans/Recomb-assoc"/>
</dbReference>
<dbReference type="Proteomes" id="UP001138921">
    <property type="component" value="Unassembled WGS sequence"/>
</dbReference>
<dbReference type="PANTHER" id="PTHR43451:SF1">
    <property type="entry name" value="ACETYLTRANSFERASE"/>
    <property type="match status" value="1"/>
</dbReference>
<comment type="caution">
    <text evidence="2">The sequence shown here is derived from an EMBL/GenBank/DDBJ whole genome shotgun (WGS) entry which is preliminary data.</text>
</comment>
<feature type="domain" description="N-acetyltransferase" evidence="1">
    <location>
        <begin position="7"/>
        <end position="157"/>
    </location>
</feature>
<dbReference type="GO" id="GO:0016747">
    <property type="term" value="F:acyltransferase activity, transferring groups other than amino-acyl groups"/>
    <property type="evidence" value="ECO:0007669"/>
    <property type="project" value="InterPro"/>
</dbReference>
<dbReference type="AlphaFoldDB" id="A0A9X1D1I7"/>
<accession>A0A9X1D1I7</accession>
<keyword evidence="3" id="KW-1185">Reference proteome</keyword>
<dbReference type="SUPFAM" id="SSF55729">
    <property type="entry name" value="Acyl-CoA N-acyltransferases (Nat)"/>
    <property type="match status" value="1"/>
</dbReference>
<evidence type="ECO:0000313" key="3">
    <source>
        <dbReference type="Proteomes" id="UP001138921"/>
    </source>
</evidence>
<reference evidence="2" key="1">
    <citation type="journal article" date="2021" name="Microorganisms">
        <title>Phylogenomic Reconstruction and Metabolic Potential of the Genus Aminobacter.</title>
        <authorList>
            <person name="Artuso I."/>
            <person name="Turrini P."/>
            <person name="Pirolo M."/>
            <person name="Lugli G.A."/>
            <person name="Ventura M."/>
            <person name="Visca P."/>
        </authorList>
    </citation>
    <scope>NUCLEOTIDE SEQUENCE</scope>
    <source>
        <strain evidence="2">LMG 26462</strain>
    </source>
</reference>
<dbReference type="PROSITE" id="PS51186">
    <property type="entry name" value="GNAT"/>
    <property type="match status" value="1"/>
</dbReference>
<dbReference type="Pfam" id="PF13673">
    <property type="entry name" value="Acetyltransf_10"/>
    <property type="match status" value="1"/>
</dbReference>
<dbReference type="InterPro" id="IPR000182">
    <property type="entry name" value="GNAT_dom"/>
</dbReference>
<dbReference type="PANTHER" id="PTHR43451">
    <property type="entry name" value="ACETYLTRANSFERASE (GNAT) FAMILY PROTEIN"/>
    <property type="match status" value="1"/>
</dbReference>